<evidence type="ECO:0000313" key="2">
    <source>
        <dbReference type="EMBL" id="CAL5029288.1"/>
    </source>
</evidence>
<organism evidence="3 4">
    <name type="scientific">Urochloa decumbens</name>
    <dbReference type="NCBI Taxonomy" id="240449"/>
    <lineage>
        <taxon>Eukaryota</taxon>
        <taxon>Viridiplantae</taxon>
        <taxon>Streptophyta</taxon>
        <taxon>Embryophyta</taxon>
        <taxon>Tracheophyta</taxon>
        <taxon>Spermatophyta</taxon>
        <taxon>Magnoliopsida</taxon>
        <taxon>Liliopsida</taxon>
        <taxon>Poales</taxon>
        <taxon>Poaceae</taxon>
        <taxon>PACMAD clade</taxon>
        <taxon>Panicoideae</taxon>
        <taxon>Panicodae</taxon>
        <taxon>Paniceae</taxon>
        <taxon>Melinidinae</taxon>
        <taxon>Urochloa</taxon>
    </lineage>
</organism>
<dbReference type="Proteomes" id="UP001497457">
    <property type="component" value="Unassembled WGS sequence"/>
</dbReference>
<evidence type="ECO:0000313" key="4">
    <source>
        <dbReference type="Proteomes" id="UP001497457"/>
    </source>
</evidence>
<dbReference type="EMBL" id="OZ075140">
    <property type="protein sequence ID" value="CAL5024719.1"/>
    <property type="molecule type" value="Genomic_DNA"/>
</dbReference>
<proteinExistence type="predicted"/>
<evidence type="ECO:0000313" key="1">
    <source>
        <dbReference type="EMBL" id="CAL5024719.1"/>
    </source>
</evidence>
<evidence type="ECO:0000313" key="3">
    <source>
        <dbReference type="EMBL" id="CAM0145830.1"/>
    </source>
</evidence>
<accession>A0ABC9GT88</accession>
<sequence>MVNKRIFCHADLQDLQLRSDRRMFLKLVSLESVRIATDSYALLRTLVERKYWRCPQIDLLLFVATVAFELLNLSSLLEEATLGKGLPEALVLMKNSGMVLERLGKEAKKHLGEDAFLAKVEAVGGVLKCNADHVLKGTHDFAWFQSCLPGLLEGIGVLLSTQVYFPDY</sequence>
<dbReference type="Proteomes" id="UP001497457">
    <property type="component" value="Chromosome 31b"/>
</dbReference>
<keyword evidence="4" id="KW-1185">Reference proteome</keyword>
<dbReference type="EMBL" id="OZ075141">
    <property type="protein sequence ID" value="CAL5029288.1"/>
    <property type="molecule type" value="Genomic_DNA"/>
</dbReference>
<reference evidence="3 4" key="1">
    <citation type="submission" date="2024-10" db="EMBL/GenBank/DDBJ databases">
        <authorList>
            <person name="Ryan C."/>
        </authorList>
    </citation>
    <scope>NUCLEOTIDE SEQUENCE [LARGE SCALE GENOMIC DNA]</scope>
</reference>
<dbReference type="Proteomes" id="UP001497457">
    <property type="component" value="Chromosome 30rd"/>
</dbReference>
<dbReference type="AlphaFoldDB" id="A0ABC9GT88"/>
<gene>
    <name evidence="3" type="ORF">URODEC1_LOCUS119493</name>
    <name evidence="1" type="ORF">URODEC1_LOCUS77683</name>
    <name evidence="2" type="ORF">URODEC1_LOCUS80284</name>
</gene>
<protein>
    <submittedName>
        <fullName evidence="3">Uncharacterized protein</fullName>
    </submittedName>
</protein>
<name>A0ABC9GT88_9POAL</name>
<dbReference type="EMBL" id="CAXIPR030000356">
    <property type="protein sequence ID" value="CAM0145830.1"/>
    <property type="molecule type" value="Genomic_DNA"/>
</dbReference>